<protein>
    <submittedName>
        <fullName evidence="1">Uncharacterized protein</fullName>
    </submittedName>
</protein>
<proteinExistence type="predicted"/>
<name>A0AAV8Y031_9CUCU</name>
<gene>
    <name evidence="1" type="ORF">NQ318_013298</name>
</gene>
<dbReference type="AlphaFoldDB" id="A0AAV8Y031"/>
<sequence length="107" mass="12335">MTNTALVEPSVDECSSLYRAMQQQAFYIISRKYVHDVQLGTTSLLYEKLNCKMKLAMPMHDHAFRFSVAHAHYEKLATGTYGGPDACFPPYLWRLPFFYLDVLCPSF</sequence>
<reference evidence="1" key="1">
    <citation type="journal article" date="2023" name="Insect Mol. Biol.">
        <title>Genome sequencing provides insights into the evolution of gene families encoding plant cell wall-degrading enzymes in longhorned beetles.</title>
        <authorList>
            <person name="Shin N.R."/>
            <person name="Okamura Y."/>
            <person name="Kirsch R."/>
            <person name="Pauchet Y."/>
        </authorList>
    </citation>
    <scope>NUCLEOTIDE SEQUENCE</scope>
    <source>
        <strain evidence="1">AMC_N1</strain>
    </source>
</reference>
<dbReference type="EMBL" id="JAPWTK010000266">
    <property type="protein sequence ID" value="KAJ8944116.1"/>
    <property type="molecule type" value="Genomic_DNA"/>
</dbReference>
<evidence type="ECO:0000313" key="1">
    <source>
        <dbReference type="EMBL" id="KAJ8944116.1"/>
    </source>
</evidence>
<organism evidence="1 2">
    <name type="scientific">Aromia moschata</name>
    <dbReference type="NCBI Taxonomy" id="1265417"/>
    <lineage>
        <taxon>Eukaryota</taxon>
        <taxon>Metazoa</taxon>
        <taxon>Ecdysozoa</taxon>
        <taxon>Arthropoda</taxon>
        <taxon>Hexapoda</taxon>
        <taxon>Insecta</taxon>
        <taxon>Pterygota</taxon>
        <taxon>Neoptera</taxon>
        <taxon>Endopterygota</taxon>
        <taxon>Coleoptera</taxon>
        <taxon>Polyphaga</taxon>
        <taxon>Cucujiformia</taxon>
        <taxon>Chrysomeloidea</taxon>
        <taxon>Cerambycidae</taxon>
        <taxon>Cerambycinae</taxon>
        <taxon>Callichromatini</taxon>
        <taxon>Aromia</taxon>
    </lineage>
</organism>
<accession>A0AAV8Y031</accession>
<dbReference type="Proteomes" id="UP001162162">
    <property type="component" value="Unassembled WGS sequence"/>
</dbReference>
<keyword evidence="2" id="KW-1185">Reference proteome</keyword>
<evidence type="ECO:0000313" key="2">
    <source>
        <dbReference type="Proteomes" id="UP001162162"/>
    </source>
</evidence>
<comment type="caution">
    <text evidence="1">The sequence shown here is derived from an EMBL/GenBank/DDBJ whole genome shotgun (WGS) entry which is preliminary data.</text>
</comment>